<dbReference type="InterPro" id="IPR003439">
    <property type="entry name" value="ABC_transporter-like_ATP-bd"/>
</dbReference>
<feature type="transmembrane region" description="Helical" evidence="9">
    <location>
        <begin position="135"/>
        <end position="152"/>
    </location>
</feature>
<dbReference type="GO" id="GO:0015421">
    <property type="term" value="F:ABC-type oligopeptide transporter activity"/>
    <property type="evidence" value="ECO:0007669"/>
    <property type="project" value="TreeGrafter"/>
</dbReference>
<dbReference type="RefSeq" id="WP_193734539.1">
    <property type="nucleotide sequence ID" value="NZ_CP063304.1"/>
</dbReference>
<feature type="transmembrane region" description="Helical" evidence="9">
    <location>
        <begin position="158"/>
        <end position="179"/>
    </location>
</feature>
<feature type="transmembrane region" description="Helical" evidence="9">
    <location>
        <begin position="246"/>
        <end position="270"/>
    </location>
</feature>
<name>A0A7M2RF20_9FIRM</name>
<dbReference type="GO" id="GO:0005524">
    <property type="term" value="F:ATP binding"/>
    <property type="evidence" value="ECO:0007669"/>
    <property type="project" value="UniProtKB-KW"/>
</dbReference>
<evidence type="ECO:0000256" key="6">
    <source>
        <dbReference type="ARBA" id="ARBA00022840"/>
    </source>
</evidence>
<dbReference type="GO" id="GO:0016887">
    <property type="term" value="F:ATP hydrolysis activity"/>
    <property type="evidence" value="ECO:0007669"/>
    <property type="project" value="InterPro"/>
</dbReference>
<feature type="transmembrane region" description="Helical" evidence="9">
    <location>
        <begin position="276"/>
        <end position="297"/>
    </location>
</feature>
<evidence type="ECO:0000256" key="4">
    <source>
        <dbReference type="ARBA" id="ARBA00022692"/>
    </source>
</evidence>
<evidence type="ECO:0000259" key="11">
    <source>
        <dbReference type="PROSITE" id="PS50929"/>
    </source>
</evidence>
<dbReference type="PANTHER" id="PTHR43394:SF1">
    <property type="entry name" value="ATP-BINDING CASSETTE SUB-FAMILY B MEMBER 10, MITOCHONDRIAL"/>
    <property type="match status" value="1"/>
</dbReference>
<dbReference type="InterPro" id="IPR011527">
    <property type="entry name" value="ABC1_TM_dom"/>
</dbReference>
<dbReference type="PROSITE" id="PS00211">
    <property type="entry name" value="ABC_TRANSPORTER_1"/>
    <property type="match status" value="1"/>
</dbReference>
<keyword evidence="13" id="KW-1185">Reference proteome</keyword>
<protein>
    <submittedName>
        <fullName evidence="12">ABC transporter ATP-binding protein</fullName>
    </submittedName>
</protein>
<evidence type="ECO:0000256" key="2">
    <source>
        <dbReference type="ARBA" id="ARBA00022448"/>
    </source>
</evidence>
<dbReference type="Gene3D" id="3.40.50.300">
    <property type="entry name" value="P-loop containing nucleotide triphosphate hydrolases"/>
    <property type="match status" value="1"/>
</dbReference>
<dbReference type="InterPro" id="IPR039421">
    <property type="entry name" value="Type_1_exporter"/>
</dbReference>
<evidence type="ECO:0000313" key="13">
    <source>
        <dbReference type="Proteomes" id="UP000593601"/>
    </source>
</evidence>
<feature type="domain" description="ABC transporter" evidence="10">
    <location>
        <begin position="332"/>
        <end position="568"/>
    </location>
</feature>
<dbReference type="SUPFAM" id="SSF52540">
    <property type="entry name" value="P-loop containing nucleoside triphosphate hydrolases"/>
    <property type="match status" value="1"/>
</dbReference>
<dbReference type="PANTHER" id="PTHR43394">
    <property type="entry name" value="ATP-DEPENDENT PERMEASE MDL1, MITOCHONDRIAL"/>
    <property type="match status" value="1"/>
</dbReference>
<dbReference type="InterPro" id="IPR027417">
    <property type="entry name" value="P-loop_NTPase"/>
</dbReference>
<comment type="subcellular location">
    <subcellularLocation>
        <location evidence="1">Cell membrane</location>
        <topology evidence="1">Multi-pass membrane protein</topology>
    </subcellularLocation>
</comment>
<evidence type="ECO:0000256" key="9">
    <source>
        <dbReference type="SAM" id="Phobius"/>
    </source>
</evidence>
<keyword evidence="6 12" id="KW-0067">ATP-binding</keyword>
<dbReference type="PROSITE" id="PS50893">
    <property type="entry name" value="ABC_TRANSPORTER_2"/>
    <property type="match status" value="1"/>
</dbReference>
<keyword evidence="3" id="KW-1003">Cell membrane</keyword>
<dbReference type="SUPFAM" id="SSF90123">
    <property type="entry name" value="ABC transporter transmembrane region"/>
    <property type="match status" value="1"/>
</dbReference>
<dbReference type="FunFam" id="3.40.50.300:FF:000221">
    <property type="entry name" value="Multidrug ABC transporter ATP-binding protein"/>
    <property type="match status" value="1"/>
</dbReference>
<keyword evidence="7 9" id="KW-1133">Transmembrane helix</keyword>
<dbReference type="Pfam" id="PF00005">
    <property type="entry name" value="ABC_tran"/>
    <property type="match status" value="1"/>
</dbReference>
<evidence type="ECO:0000256" key="8">
    <source>
        <dbReference type="ARBA" id="ARBA00023136"/>
    </source>
</evidence>
<dbReference type="EMBL" id="CP063304">
    <property type="protein sequence ID" value="QOV18177.1"/>
    <property type="molecule type" value="Genomic_DNA"/>
</dbReference>
<proteinExistence type="predicted"/>
<dbReference type="SMART" id="SM00382">
    <property type="entry name" value="AAA"/>
    <property type="match status" value="1"/>
</dbReference>
<keyword evidence="2" id="KW-0813">Transport</keyword>
<dbReference type="CDD" id="cd18548">
    <property type="entry name" value="ABC_6TM_Tm287_like"/>
    <property type="match status" value="1"/>
</dbReference>
<dbReference type="InterPro" id="IPR003593">
    <property type="entry name" value="AAA+_ATPase"/>
</dbReference>
<evidence type="ECO:0000259" key="10">
    <source>
        <dbReference type="PROSITE" id="PS50893"/>
    </source>
</evidence>
<dbReference type="InterPro" id="IPR017871">
    <property type="entry name" value="ABC_transporter-like_CS"/>
</dbReference>
<accession>A0A7M2RF20</accession>
<dbReference type="Proteomes" id="UP000593601">
    <property type="component" value="Chromosome"/>
</dbReference>
<dbReference type="InterPro" id="IPR036640">
    <property type="entry name" value="ABC1_TM_sf"/>
</dbReference>
<dbReference type="Gene3D" id="1.20.1560.10">
    <property type="entry name" value="ABC transporter type 1, transmembrane domain"/>
    <property type="match status" value="1"/>
</dbReference>
<keyword evidence="5" id="KW-0547">Nucleotide-binding</keyword>
<dbReference type="KEGG" id="bliq:INP51_08970"/>
<reference evidence="12 13" key="1">
    <citation type="submission" date="2020-10" db="EMBL/GenBank/DDBJ databases">
        <title>Blautia liquoris sp.nov., isolated from the mud in a fermentation cellar used for the production of Chinese strong-flavoured liquor.</title>
        <authorList>
            <person name="Lu L."/>
        </authorList>
    </citation>
    <scope>NUCLEOTIDE SEQUENCE [LARGE SCALE GENOMIC DNA]</scope>
    <source>
        <strain evidence="12 13">LZLJ-3</strain>
    </source>
</reference>
<dbReference type="PROSITE" id="PS50929">
    <property type="entry name" value="ABC_TM1F"/>
    <property type="match status" value="1"/>
</dbReference>
<keyword evidence="4 9" id="KW-0812">Transmembrane</keyword>
<feature type="transmembrane region" description="Helical" evidence="9">
    <location>
        <begin position="52"/>
        <end position="71"/>
    </location>
</feature>
<sequence length="574" mass="64353">MLKNFFIYTKNYKKEWIIGFICCFFEAVFEISIPSIMSKIIDVGIANKDTQYILKIGLLILLLSVLSFAFGRGCSNNFSVFGNGFAAEIREAEYKKIQSFSFSNMDHFTTPSLITRLTTDITIIQNAIVPGIRSIFRAPIMLLTGIVMATMMSKDLAVVFFVAVPVLGILLFIIVRSLAPVYHRMQRIYDVLNQVTQENLRAIRVVKAFAREDYESAKFESVNSQLRDISVKAYGISLLNAPVMQFVMYGTIIGLVWFGGNLVITGQLMVGQLTGFLSYVLQILNSLMLISGVFINLTKAMESFVRIGEILHEDIELTDEGTSNHKIQKGSVRMEDVSFKYRADAKEYVLEDINFQIQPGETIGILGGTGSSKTSLVQLIPRLYDASKGTVSIDGVPVQSYPLSYLRDQVAVVLQQNMLFRGTISDNLRWGNQNASDDDIKKAADAACASEFIEQKKDKFDSYVDEGGNNFSGGQKQRLCIARALLKKPKILILDDSTSALDMNTEKELYRNLENDYPDITKIIIAQRITSVMHADRIIIMDDGRIDEIGTPRELLSHNKIFKEIYASQKKGEA</sequence>
<evidence type="ECO:0000256" key="1">
    <source>
        <dbReference type="ARBA" id="ARBA00004651"/>
    </source>
</evidence>
<keyword evidence="8 9" id="KW-0472">Membrane</keyword>
<evidence type="ECO:0000313" key="12">
    <source>
        <dbReference type="EMBL" id="QOV18177.1"/>
    </source>
</evidence>
<dbReference type="GO" id="GO:0005886">
    <property type="term" value="C:plasma membrane"/>
    <property type="evidence" value="ECO:0007669"/>
    <property type="project" value="UniProtKB-SubCell"/>
</dbReference>
<gene>
    <name evidence="12" type="ORF">INP51_08970</name>
</gene>
<dbReference type="AlphaFoldDB" id="A0A7M2RF20"/>
<evidence type="ECO:0000256" key="5">
    <source>
        <dbReference type="ARBA" id="ARBA00022741"/>
    </source>
</evidence>
<organism evidence="12 13">
    <name type="scientific">Blautia liquoris</name>
    <dbReference type="NCBI Taxonomy" id="2779518"/>
    <lineage>
        <taxon>Bacteria</taxon>
        <taxon>Bacillati</taxon>
        <taxon>Bacillota</taxon>
        <taxon>Clostridia</taxon>
        <taxon>Lachnospirales</taxon>
        <taxon>Lachnospiraceae</taxon>
        <taxon>Blautia</taxon>
    </lineage>
</organism>
<dbReference type="Pfam" id="PF00664">
    <property type="entry name" value="ABC_membrane"/>
    <property type="match status" value="1"/>
</dbReference>
<feature type="transmembrane region" description="Helical" evidence="9">
    <location>
        <begin position="16"/>
        <end position="37"/>
    </location>
</feature>
<evidence type="ECO:0000256" key="7">
    <source>
        <dbReference type="ARBA" id="ARBA00022989"/>
    </source>
</evidence>
<feature type="domain" description="ABC transmembrane type-1" evidence="11">
    <location>
        <begin position="17"/>
        <end position="299"/>
    </location>
</feature>
<evidence type="ECO:0000256" key="3">
    <source>
        <dbReference type="ARBA" id="ARBA00022475"/>
    </source>
</evidence>